<gene>
    <name evidence="2" type="ORF">CLH61_11005</name>
</gene>
<keyword evidence="2" id="KW-0808">Transferase</keyword>
<accession>A0A2G1UK73</accession>
<protein>
    <submittedName>
        <fullName evidence="2">Histidine kinase</fullName>
    </submittedName>
</protein>
<dbReference type="InterPro" id="IPR036754">
    <property type="entry name" value="YbaK/aa-tRNA-synt-asso_dom_sf"/>
</dbReference>
<dbReference type="SUPFAM" id="SSF109604">
    <property type="entry name" value="HD-domain/PDEase-like"/>
    <property type="match status" value="1"/>
</dbReference>
<dbReference type="Pfam" id="PF04073">
    <property type="entry name" value="tRNA_edit"/>
    <property type="match status" value="1"/>
</dbReference>
<reference evidence="2 3" key="1">
    <citation type="submission" date="2017-09" db="EMBL/GenBank/DDBJ databases">
        <title>The draft genome sequences of Marinobacter sp. PWS21.</title>
        <authorList>
            <person name="Cao J."/>
        </authorList>
    </citation>
    <scope>NUCLEOTIDE SEQUENCE [LARGE SCALE GENOMIC DNA]</scope>
    <source>
        <strain evidence="2 3">PWS21</strain>
    </source>
</reference>
<name>A0A2G1UK73_9GAMM</name>
<comment type="caution">
    <text evidence="2">The sequence shown here is derived from an EMBL/GenBank/DDBJ whole genome shotgun (WGS) entry which is preliminary data.</text>
</comment>
<dbReference type="InterPro" id="IPR013976">
    <property type="entry name" value="HDOD"/>
</dbReference>
<evidence type="ECO:0000313" key="3">
    <source>
        <dbReference type="Proteomes" id="UP000231409"/>
    </source>
</evidence>
<dbReference type="Proteomes" id="UP000231409">
    <property type="component" value="Unassembled WGS sequence"/>
</dbReference>
<dbReference type="PANTHER" id="PTHR33525:SF3">
    <property type="entry name" value="RIBONUCLEASE Y"/>
    <property type="match status" value="1"/>
</dbReference>
<keyword evidence="2" id="KW-0418">Kinase</keyword>
<dbReference type="PROSITE" id="PS51833">
    <property type="entry name" value="HDOD"/>
    <property type="match status" value="1"/>
</dbReference>
<dbReference type="Gene3D" id="1.10.3210.10">
    <property type="entry name" value="Hypothetical protein af1432"/>
    <property type="match status" value="1"/>
</dbReference>
<keyword evidence="3" id="KW-1185">Reference proteome</keyword>
<dbReference type="RefSeq" id="WP_099614785.1">
    <property type="nucleotide sequence ID" value="NZ_KZ319371.1"/>
</dbReference>
<evidence type="ECO:0000313" key="2">
    <source>
        <dbReference type="EMBL" id="PHQ14868.1"/>
    </source>
</evidence>
<dbReference type="AlphaFoldDB" id="A0A2G1UK73"/>
<dbReference type="GO" id="GO:0002161">
    <property type="term" value="F:aminoacyl-tRNA deacylase activity"/>
    <property type="evidence" value="ECO:0007669"/>
    <property type="project" value="InterPro"/>
</dbReference>
<dbReference type="CDD" id="cd04332">
    <property type="entry name" value="YbaK_like"/>
    <property type="match status" value="1"/>
</dbReference>
<dbReference type="Pfam" id="PF08668">
    <property type="entry name" value="HDOD"/>
    <property type="match status" value="1"/>
</dbReference>
<evidence type="ECO:0000259" key="1">
    <source>
        <dbReference type="PROSITE" id="PS51833"/>
    </source>
</evidence>
<dbReference type="GO" id="GO:0016301">
    <property type="term" value="F:kinase activity"/>
    <property type="evidence" value="ECO:0007669"/>
    <property type="project" value="UniProtKB-KW"/>
</dbReference>
<dbReference type="InterPro" id="IPR052340">
    <property type="entry name" value="RNase_Y/CdgJ"/>
</dbReference>
<proteinExistence type="predicted"/>
<dbReference type="PANTHER" id="PTHR33525">
    <property type="match status" value="1"/>
</dbReference>
<dbReference type="Gene3D" id="3.90.960.10">
    <property type="entry name" value="YbaK/aminoacyl-tRNA synthetase-associated domain"/>
    <property type="match status" value="1"/>
</dbReference>
<sequence>MAVAAQLEQYFSRKGIAYIELPVSPAASLEAVVSASGRLAADVIRATLLVDINGAVMAVHPFRSVLDPEAVYCLTGRKLQPLTSRQADRLFGDCAPGFQPPVGEAYQLPVMVDEDVLAMSRAVMAGGAANTLVLLEEDSLREVLAGARVGRLISAGPMARGSAGVTLEDAAEQLQRLYRLPPMPALTPRLGQLAGGADVNREQLLELIELDPGLTAQIMRYARSALFNEAVAVNSVQDAVRELGWDRVAHAVAGMAAEQPFAIPRGGSLGLDQYWSHSLCCAFLCQRMASWTGTERSLAYLCGLLHNIGLLLIAHLYPAEFAELDALRDASPEATMAVLEQQVFGGGNDEELQAVSHGAMGGILLRLWQLPDAVIKAAGVHQNPQYHGDHETSVLMVQLANALLRERGIGDEFNTALAEPVAARLGLRPEQLAELREEAGRVAEDLDMLTAAFAT</sequence>
<dbReference type="InterPro" id="IPR007214">
    <property type="entry name" value="YbaK/aa-tRNA-synth-assoc-dom"/>
</dbReference>
<dbReference type="EMBL" id="NTFH01000008">
    <property type="protein sequence ID" value="PHQ14868.1"/>
    <property type="molecule type" value="Genomic_DNA"/>
</dbReference>
<feature type="domain" description="HDOD" evidence="1">
    <location>
        <begin position="180"/>
        <end position="384"/>
    </location>
</feature>
<dbReference type="SUPFAM" id="SSF55826">
    <property type="entry name" value="YbaK/ProRS associated domain"/>
    <property type="match status" value="1"/>
</dbReference>
<organism evidence="2 3">
    <name type="scientific">Marinobacter profundi</name>
    <dbReference type="NCBI Taxonomy" id="2666256"/>
    <lineage>
        <taxon>Bacteria</taxon>
        <taxon>Pseudomonadati</taxon>
        <taxon>Pseudomonadota</taxon>
        <taxon>Gammaproteobacteria</taxon>
        <taxon>Pseudomonadales</taxon>
        <taxon>Marinobacteraceae</taxon>
        <taxon>Marinobacter</taxon>
    </lineage>
</organism>